<dbReference type="InterPro" id="IPR003029">
    <property type="entry name" value="S1_domain"/>
</dbReference>
<keyword evidence="3 7" id="KW-0889">Transcription antitermination</keyword>
<dbReference type="EMBL" id="BMNJ01000002">
    <property type="protein sequence ID" value="GGO97236.1"/>
    <property type="molecule type" value="Genomic_DNA"/>
</dbReference>
<proteinExistence type="inferred from homology"/>
<reference evidence="10" key="2">
    <citation type="submission" date="2020-09" db="EMBL/GenBank/DDBJ databases">
        <authorList>
            <person name="Sun Q."/>
            <person name="Zhou Y."/>
        </authorList>
    </citation>
    <scope>NUCLEOTIDE SEQUENCE</scope>
    <source>
        <strain evidence="10">CGMCC 4.7372</strain>
    </source>
</reference>
<dbReference type="PANTHER" id="PTHR22648">
    <property type="entry name" value="TRANSCRIPTION TERMINATION FACTOR NUSA"/>
    <property type="match status" value="1"/>
</dbReference>
<feature type="region of interest" description="Disordered" evidence="8">
    <location>
        <begin position="327"/>
        <end position="348"/>
    </location>
</feature>
<dbReference type="PROSITE" id="PS50084">
    <property type="entry name" value="KH_TYPE_1"/>
    <property type="match status" value="1"/>
</dbReference>
<protein>
    <recommendedName>
        <fullName evidence="7">Transcription termination/antitermination protein NusA</fullName>
    </recommendedName>
</protein>
<comment type="caution">
    <text evidence="10">The sequence shown here is derived from an EMBL/GenBank/DDBJ whole genome shotgun (WGS) entry which is preliminary data.</text>
</comment>
<dbReference type="GO" id="GO:0003700">
    <property type="term" value="F:DNA-binding transcription factor activity"/>
    <property type="evidence" value="ECO:0007669"/>
    <property type="project" value="InterPro"/>
</dbReference>
<name>A0A8H9HAX7_9ACTO</name>
<comment type="similarity">
    <text evidence="7">Belongs to the NusA family.</text>
</comment>
<dbReference type="NCBIfam" id="TIGR01953">
    <property type="entry name" value="NusA"/>
    <property type="match status" value="1"/>
</dbReference>
<keyword evidence="4 7" id="KW-0694">RNA-binding</keyword>
<dbReference type="CDD" id="cd04455">
    <property type="entry name" value="S1_NusA"/>
    <property type="match status" value="1"/>
</dbReference>
<dbReference type="RefSeq" id="WP_080462987.1">
    <property type="nucleotide sequence ID" value="NZ_BMNJ01000002.1"/>
</dbReference>
<dbReference type="InterPro" id="IPR012340">
    <property type="entry name" value="NA-bd_OB-fold"/>
</dbReference>
<dbReference type="FunFam" id="3.30.300.20:FF:000002">
    <property type="entry name" value="Transcription termination/antitermination protein NusA"/>
    <property type="match status" value="1"/>
</dbReference>
<dbReference type="InterPro" id="IPR009019">
    <property type="entry name" value="KH_sf_prok-type"/>
</dbReference>
<keyword evidence="5 7" id="KW-0805">Transcription regulation</keyword>
<dbReference type="AlphaFoldDB" id="A0A8H9HAX7"/>
<dbReference type="GO" id="GO:0006353">
    <property type="term" value="P:DNA-templated transcription termination"/>
    <property type="evidence" value="ECO:0007669"/>
    <property type="project" value="UniProtKB-UniRule"/>
</dbReference>
<keyword evidence="1 7" id="KW-0806">Transcription termination</keyword>
<dbReference type="Proteomes" id="UP000614239">
    <property type="component" value="Unassembled WGS sequence"/>
</dbReference>
<evidence type="ECO:0000256" key="4">
    <source>
        <dbReference type="ARBA" id="ARBA00022884"/>
    </source>
</evidence>
<dbReference type="InterPro" id="IPR025249">
    <property type="entry name" value="TF_NusA_KH_1st"/>
</dbReference>
<dbReference type="PROSITE" id="PS50126">
    <property type="entry name" value="S1"/>
    <property type="match status" value="1"/>
</dbReference>
<comment type="function">
    <text evidence="7">Participates in both transcription termination and antitermination.</text>
</comment>
<dbReference type="SUPFAM" id="SSF50249">
    <property type="entry name" value="Nucleic acid-binding proteins"/>
    <property type="match status" value="1"/>
</dbReference>
<evidence type="ECO:0000256" key="6">
    <source>
        <dbReference type="ARBA" id="ARBA00023163"/>
    </source>
</evidence>
<dbReference type="FunFam" id="3.30.300.20:FF:000005">
    <property type="entry name" value="Transcription termination/antitermination protein NusA"/>
    <property type="match status" value="1"/>
</dbReference>
<keyword evidence="6 7" id="KW-0804">Transcription</keyword>
<dbReference type="CDD" id="cd02134">
    <property type="entry name" value="KH-II_NusA_rpt1"/>
    <property type="match status" value="1"/>
</dbReference>
<comment type="subunit">
    <text evidence="7">Monomer. Binds directly to the core enzyme of the DNA-dependent RNA polymerase and to nascent RNA.</text>
</comment>
<organism evidence="10 11">
    <name type="scientific">Actinomyces gaoshouyii</name>
    <dbReference type="NCBI Taxonomy" id="1960083"/>
    <lineage>
        <taxon>Bacteria</taxon>
        <taxon>Bacillati</taxon>
        <taxon>Actinomycetota</taxon>
        <taxon>Actinomycetes</taxon>
        <taxon>Actinomycetales</taxon>
        <taxon>Actinomycetaceae</taxon>
        <taxon>Actinomyces</taxon>
    </lineage>
</organism>
<gene>
    <name evidence="7 10" type="primary">nusA</name>
    <name evidence="10" type="ORF">GCM10011612_09360</name>
</gene>
<dbReference type="Gene3D" id="3.30.300.20">
    <property type="match status" value="2"/>
</dbReference>
<dbReference type="OrthoDB" id="9807233at2"/>
<dbReference type="Pfam" id="PF13184">
    <property type="entry name" value="KH_NusA_1st"/>
    <property type="match status" value="1"/>
</dbReference>
<evidence type="ECO:0000256" key="3">
    <source>
        <dbReference type="ARBA" id="ARBA00022814"/>
    </source>
</evidence>
<dbReference type="Pfam" id="PF26594">
    <property type="entry name" value="KH_NusA_2nd"/>
    <property type="match status" value="1"/>
</dbReference>
<sequence length="348" mass="37766">MDINMPELRVAADELGIDLEALLPAIEDAILGAYSKVPGAIRGAHVEIDRKTGHMSVLAPEVDEEDEPTGEFFDDTPDDFGRIAQATARSVIVQRIQDRRDFEVLGAFKDKTGELISGVVEQGRDPRIIHVRLDEEHEGIMPPHEQVPGERYRHGDRVRVYCTEISRGMKGAQIILSRTHPGLVKKLFEREVPEIASGDVEIVAIAREAGHRTKMAVRARTRGVNAKGACIGPMGQRVRAVMAELGGEKIDIVDHSEDPARFVANALSPARVASVTVIDEAERTARAVVPDFQLSLAIGKEGQNARLAARLTGWKIDIHADAELGEIAPGHGSRADDVTGTSNPDDGS</sequence>
<dbReference type="PANTHER" id="PTHR22648:SF0">
    <property type="entry name" value="TRANSCRIPTION TERMINATION_ANTITERMINATION PROTEIN NUSA"/>
    <property type="match status" value="1"/>
</dbReference>
<dbReference type="SUPFAM" id="SSF54814">
    <property type="entry name" value="Prokaryotic type KH domain (KH-domain type II)"/>
    <property type="match status" value="2"/>
</dbReference>
<keyword evidence="2 7" id="KW-0963">Cytoplasm</keyword>
<dbReference type="InterPro" id="IPR010213">
    <property type="entry name" value="TF_NusA"/>
</dbReference>
<dbReference type="HAMAP" id="MF_00945_B">
    <property type="entry name" value="NusA_B"/>
    <property type="match status" value="1"/>
</dbReference>
<dbReference type="GO" id="GO:0031564">
    <property type="term" value="P:transcription antitermination"/>
    <property type="evidence" value="ECO:0007669"/>
    <property type="project" value="UniProtKB-UniRule"/>
</dbReference>
<dbReference type="Gene3D" id="3.30.1480.10">
    <property type="entry name" value="NusA, N-terminal domain"/>
    <property type="match status" value="1"/>
</dbReference>
<evidence type="ECO:0000256" key="5">
    <source>
        <dbReference type="ARBA" id="ARBA00023015"/>
    </source>
</evidence>
<dbReference type="InterPro" id="IPR036555">
    <property type="entry name" value="NusA_N_sf"/>
</dbReference>
<evidence type="ECO:0000256" key="1">
    <source>
        <dbReference type="ARBA" id="ARBA00022472"/>
    </source>
</evidence>
<dbReference type="InterPro" id="IPR058582">
    <property type="entry name" value="KH_NusA_2nd"/>
</dbReference>
<feature type="domain" description="S1 motif" evidence="9">
    <location>
        <begin position="113"/>
        <end position="179"/>
    </location>
</feature>
<dbReference type="GO" id="GO:0003723">
    <property type="term" value="F:RNA binding"/>
    <property type="evidence" value="ECO:0007669"/>
    <property type="project" value="UniProtKB-UniRule"/>
</dbReference>
<dbReference type="GO" id="GO:0005829">
    <property type="term" value="C:cytosol"/>
    <property type="evidence" value="ECO:0007669"/>
    <property type="project" value="TreeGrafter"/>
</dbReference>
<dbReference type="KEGG" id="actp:B6G06_05830"/>
<dbReference type="InterPro" id="IPR030842">
    <property type="entry name" value="TF_NusA_bacterial"/>
</dbReference>
<evidence type="ECO:0000313" key="11">
    <source>
        <dbReference type="Proteomes" id="UP000614239"/>
    </source>
</evidence>
<feature type="compositionally biased region" description="Polar residues" evidence="8">
    <location>
        <begin position="339"/>
        <end position="348"/>
    </location>
</feature>
<dbReference type="Gene3D" id="2.40.50.140">
    <property type="entry name" value="Nucleic acid-binding proteins"/>
    <property type="match status" value="1"/>
</dbReference>
<accession>A0A8H9HAX7</accession>
<dbReference type="CDD" id="cd22529">
    <property type="entry name" value="KH-II_NusA_rpt2"/>
    <property type="match status" value="1"/>
</dbReference>
<keyword evidence="11" id="KW-1185">Reference proteome</keyword>
<evidence type="ECO:0000256" key="2">
    <source>
        <dbReference type="ARBA" id="ARBA00022490"/>
    </source>
</evidence>
<dbReference type="InterPro" id="IPR015946">
    <property type="entry name" value="KH_dom-like_a/b"/>
</dbReference>
<dbReference type="SUPFAM" id="SSF69705">
    <property type="entry name" value="Transcription factor NusA, N-terminal domain"/>
    <property type="match status" value="1"/>
</dbReference>
<evidence type="ECO:0000259" key="9">
    <source>
        <dbReference type="PROSITE" id="PS50126"/>
    </source>
</evidence>
<evidence type="ECO:0000256" key="8">
    <source>
        <dbReference type="SAM" id="MobiDB-lite"/>
    </source>
</evidence>
<comment type="subcellular location">
    <subcellularLocation>
        <location evidence="7">Cytoplasm</location>
    </subcellularLocation>
</comment>
<evidence type="ECO:0000256" key="7">
    <source>
        <dbReference type="HAMAP-Rule" id="MF_00945"/>
    </source>
</evidence>
<evidence type="ECO:0000313" key="10">
    <source>
        <dbReference type="EMBL" id="GGO97236.1"/>
    </source>
</evidence>
<reference evidence="10" key="1">
    <citation type="journal article" date="2014" name="Int. J. Syst. Evol. Microbiol.">
        <title>Complete genome sequence of Corynebacterium casei LMG S-19264T (=DSM 44701T), isolated from a smear-ripened cheese.</title>
        <authorList>
            <consortium name="US DOE Joint Genome Institute (JGI-PGF)"/>
            <person name="Walter F."/>
            <person name="Albersmeier A."/>
            <person name="Kalinowski J."/>
            <person name="Ruckert C."/>
        </authorList>
    </citation>
    <scope>NUCLEOTIDE SEQUENCE</scope>
    <source>
        <strain evidence="10">CGMCC 4.7372</strain>
    </source>
</reference>